<sequence length="40" mass="4497">MKKKKKCGTPKAIQVLRPNTTKFPNCRSYNVTTGLTNQNS</sequence>
<protein>
    <submittedName>
        <fullName evidence="1">1223_t:CDS:1</fullName>
    </submittedName>
</protein>
<dbReference type="EMBL" id="CAJVPS010000707">
    <property type="protein sequence ID" value="CAG8504284.1"/>
    <property type="molecule type" value="Genomic_DNA"/>
</dbReference>
<comment type="caution">
    <text evidence="1">The sequence shown here is derived from an EMBL/GenBank/DDBJ whole genome shotgun (WGS) entry which is preliminary data.</text>
</comment>
<evidence type="ECO:0000313" key="2">
    <source>
        <dbReference type="Proteomes" id="UP000789508"/>
    </source>
</evidence>
<dbReference type="AlphaFoldDB" id="A0A9N8ZQZ2"/>
<gene>
    <name evidence="1" type="ORF">ALEPTO_LOCUS3644</name>
</gene>
<name>A0A9N8ZQZ2_9GLOM</name>
<proteinExistence type="predicted"/>
<dbReference type="Proteomes" id="UP000789508">
    <property type="component" value="Unassembled WGS sequence"/>
</dbReference>
<organism evidence="1 2">
    <name type="scientific">Ambispora leptoticha</name>
    <dbReference type="NCBI Taxonomy" id="144679"/>
    <lineage>
        <taxon>Eukaryota</taxon>
        <taxon>Fungi</taxon>
        <taxon>Fungi incertae sedis</taxon>
        <taxon>Mucoromycota</taxon>
        <taxon>Glomeromycotina</taxon>
        <taxon>Glomeromycetes</taxon>
        <taxon>Archaeosporales</taxon>
        <taxon>Ambisporaceae</taxon>
        <taxon>Ambispora</taxon>
    </lineage>
</organism>
<reference evidence="1" key="1">
    <citation type="submission" date="2021-06" db="EMBL/GenBank/DDBJ databases">
        <authorList>
            <person name="Kallberg Y."/>
            <person name="Tangrot J."/>
            <person name="Rosling A."/>
        </authorList>
    </citation>
    <scope>NUCLEOTIDE SEQUENCE</scope>
    <source>
        <strain evidence="1">FL130A</strain>
    </source>
</reference>
<accession>A0A9N8ZQZ2</accession>
<keyword evidence="2" id="KW-1185">Reference proteome</keyword>
<evidence type="ECO:0000313" key="1">
    <source>
        <dbReference type="EMBL" id="CAG8504284.1"/>
    </source>
</evidence>